<dbReference type="PANTHER" id="PTHR11132">
    <property type="entry name" value="SOLUTE CARRIER FAMILY 35"/>
    <property type="match status" value="1"/>
</dbReference>
<gene>
    <name evidence="6" type="ORF">C2E20_9047</name>
</gene>
<name>A0A2P6UZJ5_9CHLO</name>
<keyword evidence="7" id="KW-1185">Reference proteome</keyword>
<keyword evidence="3 5" id="KW-1133">Transmembrane helix</keyword>
<comment type="caution">
    <text evidence="6">The sequence shown here is derived from an EMBL/GenBank/DDBJ whole genome shotgun (WGS) entry which is preliminary data.</text>
</comment>
<keyword evidence="2 5" id="KW-0812">Transmembrane</keyword>
<accession>A0A2P6UZJ5</accession>
<reference evidence="6 7" key="1">
    <citation type="journal article" date="2018" name="Plant J.">
        <title>Genome sequences of Chlorella sorokiniana UTEX 1602 and Micractinium conductrix SAG 241.80: implications to maltose excretion by a green alga.</title>
        <authorList>
            <person name="Arriola M.B."/>
            <person name="Velmurugan N."/>
            <person name="Zhang Y."/>
            <person name="Plunkett M.H."/>
            <person name="Hondzo H."/>
            <person name="Barney B.M."/>
        </authorList>
    </citation>
    <scope>NUCLEOTIDE SEQUENCE [LARGE SCALE GENOMIC DNA]</scope>
    <source>
        <strain evidence="6 7">SAG 241.80</strain>
    </source>
</reference>
<evidence type="ECO:0000256" key="2">
    <source>
        <dbReference type="ARBA" id="ARBA00022692"/>
    </source>
</evidence>
<dbReference type="InterPro" id="IPR050186">
    <property type="entry name" value="TPT_transporter"/>
</dbReference>
<evidence type="ECO:0000313" key="7">
    <source>
        <dbReference type="Proteomes" id="UP000239649"/>
    </source>
</evidence>
<feature type="transmembrane region" description="Helical" evidence="5">
    <location>
        <begin position="85"/>
        <end position="103"/>
    </location>
</feature>
<dbReference type="EMBL" id="LHPF02000069">
    <property type="protein sequence ID" value="PSC67268.1"/>
    <property type="molecule type" value="Genomic_DNA"/>
</dbReference>
<dbReference type="SUPFAM" id="SSF103481">
    <property type="entry name" value="Multidrug resistance efflux transporter EmrE"/>
    <property type="match status" value="1"/>
</dbReference>
<evidence type="ECO:0000256" key="3">
    <source>
        <dbReference type="ARBA" id="ARBA00022989"/>
    </source>
</evidence>
<dbReference type="Proteomes" id="UP000239649">
    <property type="component" value="Unassembled WGS sequence"/>
</dbReference>
<dbReference type="AlphaFoldDB" id="A0A2P6UZJ5"/>
<evidence type="ECO:0000256" key="4">
    <source>
        <dbReference type="ARBA" id="ARBA00023136"/>
    </source>
</evidence>
<dbReference type="InterPro" id="IPR037185">
    <property type="entry name" value="EmrE-like"/>
</dbReference>
<proteinExistence type="predicted"/>
<feature type="transmembrane region" description="Helical" evidence="5">
    <location>
        <begin position="109"/>
        <end position="129"/>
    </location>
</feature>
<evidence type="ECO:0000313" key="6">
    <source>
        <dbReference type="EMBL" id="PSC67268.1"/>
    </source>
</evidence>
<comment type="subcellular location">
    <subcellularLocation>
        <location evidence="1">Membrane</location>
        <topology evidence="1">Multi-pass membrane protein</topology>
    </subcellularLocation>
</comment>
<protein>
    <submittedName>
        <fullName evidence="6">Drug metabolite transporter superfamily</fullName>
    </submittedName>
</protein>
<sequence length="167" mass="18079">MAATFVALTPLALREGWDTHSRTVEHQWVGLCAIGACQALNIVLNNVSLVGISLSLNQIIRSFLPVMVCLLGVAVEGRYPTQQELAALLVLRVGVMLAVWQGAVTGKPWAIVACMTSVVSGAVYMTWISKLLSEKLDVVRLTFYTAPIIRFCLALPTLYFEVGADGD</sequence>
<feature type="transmembrane region" description="Helical" evidence="5">
    <location>
        <begin position="141"/>
        <end position="160"/>
    </location>
</feature>
<dbReference type="GO" id="GO:0016020">
    <property type="term" value="C:membrane"/>
    <property type="evidence" value="ECO:0007669"/>
    <property type="project" value="UniProtKB-SubCell"/>
</dbReference>
<dbReference type="OrthoDB" id="10261634at2759"/>
<organism evidence="6 7">
    <name type="scientific">Micractinium conductrix</name>
    <dbReference type="NCBI Taxonomy" id="554055"/>
    <lineage>
        <taxon>Eukaryota</taxon>
        <taxon>Viridiplantae</taxon>
        <taxon>Chlorophyta</taxon>
        <taxon>core chlorophytes</taxon>
        <taxon>Trebouxiophyceae</taxon>
        <taxon>Chlorellales</taxon>
        <taxon>Chlorellaceae</taxon>
        <taxon>Chlorella clade</taxon>
        <taxon>Micractinium</taxon>
    </lineage>
</organism>
<keyword evidence="4 5" id="KW-0472">Membrane</keyword>
<evidence type="ECO:0000256" key="1">
    <source>
        <dbReference type="ARBA" id="ARBA00004141"/>
    </source>
</evidence>
<evidence type="ECO:0000256" key="5">
    <source>
        <dbReference type="SAM" id="Phobius"/>
    </source>
</evidence>